<evidence type="ECO:0000256" key="1">
    <source>
        <dbReference type="SAM" id="Phobius"/>
    </source>
</evidence>
<evidence type="ECO:0000313" key="4">
    <source>
        <dbReference type="Proteomes" id="UP001597131"/>
    </source>
</evidence>
<keyword evidence="1" id="KW-0472">Membrane</keyword>
<reference evidence="4" key="1">
    <citation type="journal article" date="2019" name="Int. J. Syst. Evol. Microbiol.">
        <title>The Global Catalogue of Microorganisms (GCM) 10K type strain sequencing project: providing services to taxonomists for standard genome sequencing and annotation.</title>
        <authorList>
            <consortium name="The Broad Institute Genomics Platform"/>
            <consortium name="The Broad Institute Genome Sequencing Center for Infectious Disease"/>
            <person name="Wu L."/>
            <person name="Ma J."/>
        </authorList>
    </citation>
    <scope>NUCLEOTIDE SEQUENCE [LARGE SCALE GENOMIC DNA]</scope>
    <source>
        <strain evidence="4">CCUG 64793</strain>
    </source>
</reference>
<dbReference type="InterPro" id="IPR002509">
    <property type="entry name" value="NODB_dom"/>
</dbReference>
<dbReference type="Gene3D" id="3.20.20.370">
    <property type="entry name" value="Glycoside hydrolase/deacetylase"/>
    <property type="match status" value="1"/>
</dbReference>
<dbReference type="CDD" id="cd10917">
    <property type="entry name" value="CE4_NodB_like_6s_7s"/>
    <property type="match status" value="1"/>
</dbReference>
<protein>
    <submittedName>
        <fullName evidence="3">Polysaccharide deacetylase family protein</fullName>
        <ecNumber evidence="3">3.-.-.-</ecNumber>
    </submittedName>
</protein>
<organism evidence="3 4">
    <name type="scientific">Salegentibacter chungangensis</name>
    <dbReference type="NCBI Taxonomy" id="1335724"/>
    <lineage>
        <taxon>Bacteria</taxon>
        <taxon>Pseudomonadati</taxon>
        <taxon>Bacteroidota</taxon>
        <taxon>Flavobacteriia</taxon>
        <taxon>Flavobacteriales</taxon>
        <taxon>Flavobacteriaceae</taxon>
        <taxon>Salegentibacter</taxon>
    </lineage>
</organism>
<keyword evidence="1" id="KW-0812">Transmembrane</keyword>
<dbReference type="PROSITE" id="PS51677">
    <property type="entry name" value="NODB"/>
    <property type="match status" value="1"/>
</dbReference>
<comment type="caution">
    <text evidence="3">The sequence shown here is derived from an EMBL/GenBank/DDBJ whole genome shotgun (WGS) entry which is preliminary data.</text>
</comment>
<dbReference type="RefSeq" id="WP_380745132.1">
    <property type="nucleotide sequence ID" value="NZ_JBHTLI010000001.1"/>
</dbReference>
<dbReference type="EMBL" id="JBHTLI010000001">
    <property type="protein sequence ID" value="MFD1095972.1"/>
    <property type="molecule type" value="Genomic_DNA"/>
</dbReference>
<dbReference type="EC" id="3.-.-.-" evidence="3"/>
<accession>A0ABW3NU06</accession>
<sequence>MPFRPYIHDLVGIVLLVTGLLLVYLGAIPLWVVISVILFYSLFLLFVSTNVRFNYFVRSFNHRKGISERKIALSFDDGPVENTLKVLEILDKYEVKAGFFCIGSNIEKHPEIFREIIRRGHVVGNHTYSHTRMLGFLSSKAVTADILKCNEVAERTASVKMKLFRPPFGIVNPKIKRALEATGHHSIGWNIRSFDAIFNSKDLILNRITRKINPGDVILLHDNMLHTPEILEQLLLFLQKNRYKAVRPDNLFEIDAYS</sequence>
<keyword evidence="1" id="KW-1133">Transmembrane helix</keyword>
<keyword evidence="3" id="KW-0378">Hydrolase</keyword>
<feature type="domain" description="NodB homology" evidence="2">
    <location>
        <begin position="69"/>
        <end position="246"/>
    </location>
</feature>
<evidence type="ECO:0000313" key="3">
    <source>
        <dbReference type="EMBL" id="MFD1095972.1"/>
    </source>
</evidence>
<gene>
    <name evidence="3" type="ORF">ACFQ3Q_09440</name>
</gene>
<dbReference type="GO" id="GO:0016787">
    <property type="term" value="F:hydrolase activity"/>
    <property type="evidence" value="ECO:0007669"/>
    <property type="project" value="UniProtKB-KW"/>
</dbReference>
<dbReference type="InterPro" id="IPR011330">
    <property type="entry name" value="Glyco_hydro/deAcase_b/a-brl"/>
</dbReference>
<dbReference type="InterPro" id="IPR050248">
    <property type="entry name" value="Polysacc_deacetylase_ArnD"/>
</dbReference>
<feature type="transmembrane region" description="Helical" evidence="1">
    <location>
        <begin position="31"/>
        <end position="53"/>
    </location>
</feature>
<proteinExistence type="predicted"/>
<name>A0ABW3NU06_9FLAO</name>
<keyword evidence="4" id="KW-1185">Reference proteome</keyword>
<feature type="transmembrane region" description="Helical" evidence="1">
    <location>
        <begin position="7"/>
        <end position="25"/>
    </location>
</feature>
<dbReference type="Pfam" id="PF01522">
    <property type="entry name" value="Polysacc_deac_1"/>
    <property type="match status" value="1"/>
</dbReference>
<dbReference type="PANTHER" id="PTHR10587">
    <property type="entry name" value="GLYCOSYL TRANSFERASE-RELATED"/>
    <property type="match status" value="1"/>
</dbReference>
<dbReference type="SUPFAM" id="SSF88713">
    <property type="entry name" value="Glycoside hydrolase/deacetylase"/>
    <property type="match status" value="1"/>
</dbReference>
<dbReference type="Proteomes" id="UP001597131">
    <property type="component" value="Unassembled WGS sequence"/>
</dbReference>
<evidence type="ECO:0000259" key="2">
    <source>
        <dbReference type="PROSITE" id="PS51677"/>
    </source>
</evidence>